<comment type="caution">
    <text evidence="1">The sequence shown here is derived from an EMBL/GenBank/DDBJ whole genome shotgun (WGS) entry which is preliminary data.</text>
</comment>
<reference evidence="1 2" key="1">
    <citation type="submission" date="2019-03" db="EMBL/GenBank/DDBJ databases">
        <title>Genomic Encyclopedia of Type Strains, Phase IV (KMG-IV): sequencing the most valuable type-strain genomes for metagenomic binning, comparative biology and taxonomic classification.</title>
        <authorList>
            <person name="Goeker M."/>
        </authorList>
    </citation>
    <scope>NUCLEOTIDE SEQUENCE [LARGE SCALE GENOMIC DNA]</scope>
    <source>
        <strain evidence="1 2">DSM 19580</strain>
    </source>
</reference>
<evidence type="ECO:0000313" key="1">
    <source>
        <dbReference type="EMBL" id="TCV96807.1"/>
    </source>
</evidence>
<evidence type="ECO:0000313" key="2">
    <source>
        <dbReference type="Proteomes" id="UP000295719"/>
    </source>
</evidence>
<organism evidence="1 2">
    <name type="scientific">Biostraticola tofi</name>
    <dbReference type="NCBI Taxonomy" id="466109"/>
    <lineage>
        <taxon>Bacteria</taxon>
        <taxon>Pseudomonadati</taxon>
        <taxon>Pseudomonadota</taxon>
        <taxon>Gammaproteobacteria</taxon>
        <taxon>Enterobacterales</taxon>
        <taxon>Bruguierivoracaceae</taxon>
        <taxon>Biostraticola</taxon>
    </lineage>
</organism>
<accession>A0A4R3YUW5</accession>
<proteinExistence type="predicted"/>
<protein>
    <submittedName>
        <fullName evidence="1">Uncharacterized protein</fullName>
    </submittedName>
</protein>
<gene>
    <name evidence="1" type="ORF">EDC52_104247</name>
</gene>
<dbReference type="EMBL" id="SMCR01000004">
    <property type="protein sequence ID" value="TCV96807.1"/>
    <property type="molecule type" value="Genomic_DNA"/>
</dbReference>
<dbReference type="Proteomes" id="UP000295719">
    <property type="component" value="Unassembled WGS sequence"/>
</dbReference>
<name>A0A4R3YUW5_9GAMM</name>
<keyword evidence="2" id="KW-1185">Reference proteome</keyword>
<sequence>MAKKKLLAQGIAEDNIDILSGERLRVKDKEIRHPSFWRRLFGDDIDDDYATEYNRAIKTGGVLLTVRVDKDDADRIEALLDQQSTDYATFDTFDKRAAADIADGNHRHAAATTTAGATPTGTTAAGTVTGATGGAGVVTGGAGVVSGNTPGVVAKDVSLYHQHAGGK</sequence>
<dbReference type="AlphaFoldDB" id="A0A4R3YUW5"/>